<gene>
    <name evidence="2" type="ORF">M9Y10_041976</name>
</gene>
<reference evidence="2 3" key="1">
    <citation type="submission" date="2024-04" db="EMBL/GenBank/DDBJ databases">
        <title>Tritrichomonas musculus Genome.</title>
        <authorList>
            <person name="Alves-Ferreira E."/>
            <person name="Grigg M."/>
            <person name="Lorenzi H."/>
            <person name="Galac M."/>
        </authorList>
    </citation>
    <scope>NUCLEOTIDE SEQUENCE [LARGE SCALE GENOMIC DNA]</scope>
    <source>
        <strain evidence="2 3">EAF2021</strain>
    </source>
</reference>
<dbReference type="Gene3D" id="3.30.200.20">
    <property type="entry name" value="Phosphorylase Kinase, domain 1"/>
    <property type="match status" value="1"/>
</dbReference>
<dbReference type="SUPFAM" id="SSF56112">
    <property type="entry name" value="Protein kinase-like (PK-like)"/>
    <property type="match status" value="1"/>
</dbReference>
<evidence type="ECO:0000313" key="3">
    <source>
        <dbReference type="Proteomes" id="UP001470230"/>
    </source>
</evidence>
<dbReference type="InterPro" id="IPR051681">
    <property type="entry name" value="Ser/Thr_Kinases-Pseudokinases"/>
</dbReference>
<keyword evidence="3" id="KW-1185">Reference proteome</keyword>
<name>A0ABR2K6H2_9EUKA</name>
<dbReference type="Gene3D" id="1.10.510.10">
    <property type="entry name" value="Transferase(Phosphotransferase) domain 1"/>
    <property type="match status" value="1"/>
</dbReference>
<sequence>MTSEGIITNCQLINIDEYDIGEVLVKRSYSIVYLASDKKTGKKVVIKAINKDNVDKISHISIIREINTSSINIPGIVRTIGYRLPLKEEEINNSDSKFNDYIIVSEFMPNKNFDELNKTYLDTNGQQNEINPTVRSKVIFGVAATMKKLHKMSIIHRDLKLSIILLDEKLEPQISHFGLARFIANGDKLEMCVGTPICIAPELFMDEFEDGTYGFPVDVYSYSILLYQIFSNRITFDDQRPIRSPQSYMRNISKGLRPKRPANIPDHYWELIQNCWKQNPQERPTFEEITEKLRDDKFALHEFGLYTNMDELHEYQERIDPDE</sequence>
<dbReference type="InterPro" id="IPR011009">
    <property type="entry name" value="Kinase-like_dom_sf"/>
</dbReference>
<dbReference type="InterPro" id="IPR000719">
    <property type="entry name" value="Prot_kinase_dom"/>
</dbReference>
<dbReference type="Pfam" id="PF00069">
    <property type="entry name" value="Pkinase"/>
    <property type="match status" value="1"/>
</dbReference>
<dbReference type="EMBL" id="JAPFFF010000007">
    <property type="protein sequence ID" value="KAK8886512.1"/>
    <property type="molecule type" value="Genomic_DNA"/>
</dbReference>
<dbReference type="Proteomes" id="UP001470230">
    <property type="component" value="Unassembled WGS sequence"/>
</dbReference>
<proteinExistence type="predicted"/>
<evidence type="ECO:0000313" key="2">
    <source>
        <dbReference type="EMBL" id="KAK8886512.1"/>
    </source>
</evidence>
<feature type="domain" description="Protein kinase" evidence="1">
    <location>
        <begin position="18"/>
        <end position="304"/>
    </location>
</feature>
<comment type="caution">
    <text evidence="2">The sequence shown here is derived from an EMBL/GenBank/DDBJ whole genome shotgun (WGS) entry which is preliminary data.</text>
</comment>
<protein>
    <recommendedName>
        <fullName evidence="1">Protein kinase domain-containing protein</fullName>
    </recommendedName>
</protein>
<dbReference type="PANTHER" id="PTHR44329">
    <property type="entry name" value="SERINE/THREONINE-PROTEIN KINASE TNNI3K-RELATED"/>
    <property type="match status" value="1"/>
</dbReference>
<dbReference type="PANTHER" id="PTHR44329:SF214">
    <property type="entry name" value="PROTEIN KINASE DOMAIN-CONTAINING PROTEIN"/>
    <property type="match status" value="1"/>
</dbReference>
<dbReference type="PROSITE" id="PS50011">
    <property type="entry name" value="PROTEIN_KINASE_DOM"/>
    <property type="match status" value="1"/>
</dbReference>
<evidence type="ECO:0000259" key="1">
    <source>
        <dbReference type="PROSITE" id="PS50011"/>
    </source>
</evidence>
<organism evidence="2 3">
    <name type="scientific">Tritrichomonas musculus</name>
    <dbReference type="NCBI Taxonomy" id="1915356"/>
    <lineage>
        <taxon>Eukaryota</taxon>
        <taxon>Metamonada</taxon>
        <taxon>Parabasalia</taxon>
        <taxon>Tritrichomonadida</taxon>
        <taxon>Tritrichomonadidae</taxon>
        <taxon>Tritrichomonas</taxon>
    </lineage>
</organism>
<accession>A0ABR2K6H2</accession>